<dbReference type="RefSeq" id="WP_158866736.1">
    <property type="nucleotide sequence ID" value="NZ_CP046401.1"/>
</dbReference>
<dbReference type="KEGG" id="mcos:GM418_12635"/>
<dbReference type="Proteomes" id="UP000428260">
    <property type="component" value="Chromosome"/>
</dbReference>
<feature type="chain" id="PRO_5026192174" evidence="1">
    <location>
        <begin position="20"/>
        <end position="67"/>
    </location>
</feature>
<keyword evidence="1" id="KW-0732">Signal</keyword>
<proteinExistence type="predicted"/>
<feature type="signal peptide" evidence="1">
    <location>
        <begin position="1"/>
        <end position="19"/>
    </location>
</feature>
<evidence type="ECO:0000313" key="2">
    <source>
        <dbReference type="EMBL" id="QGY44474.1"/>
    </source>
</evidence>
<organism evidence="2 3">
    <name type="scientific">Maribellus comscasis</name>
    <dbReference type="NCBI Taxonomy" id="2681766"/>
    <lineage>
        <taxon>Bacteria</taxon>
        <taxon>Pseudomonadati</taxon>
        <taxon>Bacteroidota</taxon>
        <taxon>Bacteroidia</taxon>
        <taxon>Marinilabiliales</taxon>
        <taxon>Prolixibacteraceae</taxon>
        <taxon>Maribellus</taxon>
    </lineage>
</organism>
<protein>
    <submittedName>
        <fullName evidence="2">Uncharacterized protein</fullName>
    </submittedName>
</protein>
<reference evidence="2 3" key="1">
    <citation type="submission" date="2019-11" db="EMBL/GenBank/DDBJ databases">
        <authorList>
            <person name="Zheng R.K."/>
            <person name="Sun C.M."/>
        </authorList>
    </citation>
    <scope>NUCLEOTIDE SEQUENCE [LARGE SCALE GENOMIC DNA]</scope>
    <source>
        <strain evidence="2 3">WC007</strain>
    </source>
</reference>
<evidence type="ECO:0000256" key="1">
    <source>
        <dbReference type="SAM" id="SignalP"/>
    </source>
</evidence>
<evidence type="ECO:0000313" key="3">
    <source>
        <dbReference type="Proteomes" id="UP000428260"/>
    </source>
</evidence>
<sequence>MKTLWLSLAFSLISFFSVANEVELYLPLNDSRGNDIPMFCWYDLEIEEGVSATYDFYFGTDNEPAFF</sequence>
<name>A0A6I6K3G5_9BACT</name>
<dbReference type="AlphaFoldDB" id="A0A6I6K3G5"/>
<accession>A0A6I6K3G5</accession>
<keyword evidence="3" id="KW-1185">Reference proteome</keyword>
<gene>
    <name evidence="2" type="ORF">GM418_12635</name>
</gene>
<dbReference type="EMBL" id="CP046401">
    <property type="protein sequence ID" value="QGY44474.1"/>
    <property type="molecule type" value="Genomic_DNA"/>
</dbReference>